<name>A0A5C7JBN0_9BACT</name>
<dbReference type="Proteomes" id="UP000321026">
    <property type="component" value="Unassembled WGS sequence"/>
</dbReference>
<gene>
    <name evidence="1" type="ORF">E6Q11_00840</name>
</gene>
<evidence type="ECO:0000313" key="1">
    <source>
        <dbReference type="EMBL" id="TXG78544.1"/>
    </source>
</evidence>
<protein>
    <submittedName>
        <fullName evidence="1">Uncharacterized protein</fullName>
    </submittedName>
</protein>
<comment type="caution">
    <text evidence="1">The sequence shown here is derived from an EMBL/GenBank/DDBJ whole genome shotgun (WGS) entry which is preliminary data.</text>
</comment>
<organism evidence="1 2">
    <name type="scientific">Candidatus Dojkabacteria bacterium</name>
    <dbReference type="NCBI Taxonomy" id="2099670"/>
    <lineage>
        <taxon>Bacteria</taxon>
        <taxon>Candidatus Dojkabacteria</taxon>
    </lineage>
</organism>
<proteinExistence type="predicted"/>
<dbReference type="AlphaFoldDB" id="A0A5C7JBN0"/>
<sequence>MTRVAAKNYHYNKDTGKVGVCEAGRSPAPSNGTGCPFAKKNPNTPHITFYSAQAAKEWLEKTIEVEQEVESARIAIQNGNSHQKELVEKYEDFINRPAYANGVRLPTQRELAEPTWSHNRAILISANEIREKIGMPDFETEESDYDDDKVHVYWTRVLPSGDIVLIHDWKEGFYSKEGKIWFEVNSRESIDFRDFSNLELQGQIKGF</sequence>
<dbReference type="EMBL" id="SSDS01000012">
    <property type="protein sequence ID" value="TXG78544.1"/>
    <property type="molecule type" value="Genomic_DNA"/>
</dbReference>
<reference evidence="1 2" key="1">
    <citation type="submission" date="2018-09" db="EMBL/GenBank/DDBJ databases">
        <title>Metagenome Assembled Genomes from an Advanced Water Purification Facility.</title>
        <authorList>
            <person name="Stamps B.W."/>
            <person name="Spear J.R."/>
        </authorList>
    </citation>
    <scope>NUCLEOTIDE SEQUENCE [LARGE SCALE GENOMIC DNA]</scope>
    <source>
        <strain evidence="1">Bin_63_2</strain>
    </source>
</reference>
<accession>A0A5C7JBN0</accession>
<evidence type="ECO:0000313" key="2">
    <source>
        <dbReference type="Proteomes" id="UP000321026"/>
    </source>
</evidence>